<protein>
    <recommendedName>
        <fullName evidence="4">ABC transporter domain-containing protein</fullName>
    </recommendedName>
</protein>
<organism evidence="5 6">
    <name type="scientific">Ligilactobacillus apodemi DSM 16634 = JCM 16172</name>
    <dbReference type="NCBI Taxonomy" id="1423724"/>
    <lineage>
        <taxon>Bacteria</taxon>
        <taxon>Bacillati</taxon>
        <taxon>Bacillota</taxon>
        <taxon>Bacilli</taxon>
        <taxon>Lactobacillales</taxon>
        <taxon>Lactobacillaceae</taxon>
        <taxon>Ligilactobacillus</taxon>
    </lineage>
</organism>
<dbReference type="Pfam" id="PF00005">
    <property type="entry name" value="ABC_tran"/>
    <property type="match status" value="1"/>
</dbReference>
<dbReference type="eggNOG" id="COG1131">
    <property type="taxonomic scope" value="Bacteria"/>
</dbReference>
<dbReference type="PATRIC" id="fig|1423724.4.peg.345"/>
<dbReference type="PANTHER" id="PTHR42711">
    <property type="entry name" value="ABC TRANSPORTER ATP-BINDING PROTEIN"/>
    <property type="match status" value="1"/>
</dbReference>
<dbReference type="GO" id="GO:0005524">
    <property type="term" value="F:ATP binding"/>
    <property type="evidence" value="ECO:0007669"/>
    <property type="project" value="UniProtKB-KW"/>
</dbReference>
<dbReference type="SUPFAM" id="SSF52540">
    <property type="entry name" value="P-loop containing nucleoside triphosphate hydrolases"/>
    <property type="match status" value="1"/>
</dbReference>
<evidence type="ECO:0000256" key="1">
    <source>
        <dbReference type="ARBA" id="ARBA00022448"/>
    </source>
</evidence>
<sequence length="184" mass="20546">MLIIISLVIVFITFYHNQLHFCQNLCKISKMSDKGTKNELLMTNTKKDNFTIYNGAIACKKGKLMKNKVIKARNIRKVFGKSVALADISFSIDKGQIFGFLGPSDSGKTTTINILTGQLLADNGSAEILNQDSRKLSSQELSQIGLVGDTSGFFEKMSLYNNLLFLRRISWSSDQFTDIKIFIG</sequence>
<dbReference type="Proteomes" id="UP000051324">
    <property type="component" value="Unassembled WGS sequence"/>
</dbReference>
<dbReference type="InterPro" id="IPR003439">
    <property type="entry name" value="ABC_transporter-like_ATP-bd"/>
</dbReference>
<dbReference type="EMBL" id="AZFT01000048">
    <property type="protein sequence ID" value="KRL84846.1"/>
    <property type="molecule type" value="Genomic_DNA"/>
</dbReference>
<evidence type="ECO:0000259" key="4">
    <source>
        <dbReference type="Pfam" id="PF00005"/>
    </source>
</evidence>
<keyword evidence="3" id="KW-0067">ATP-binding</keyword>
<dbReference type="InterPro" id="IPR027417">
    <property type="entry name" value="P-loop_NTPase"/>
</dbReference>
<accession>A0A0R1TVN9</accession>
<evidence type="ECO:0000313" key="5">
    <source>
        <dbReference type="EMBL" id="KRL84846.1"/>
    </source>
</evidence>
<dbReference type="STRING" id="1423724.FC32_GL000327"/>
<name>A0A0R1TVN9_9LACO</name>
<feature type="domain" description="ABC transporter" evidence="4">
    <location>
        <begin position="85"/>
        <end position="176"/>
    </location>
</feature>
<evidence type="ECO:0000313" key="6">
    <source>
        <dbReference type="Proteomes" id="UP000051324"/>
    </source>
</evidence>
<dbReference type="GO" id="GO:0016887">
    <property type="term" value="F:ATP hydrolysis activity"/>
    <property type="evidence" value="ECO:0007669"/>
    <property type="project" value="InterPro"/>
</dbReference>
<gene>
    <name evidence="5" type="ORF">FC32_GL000327</name>
</gene>
<proteinExistence type="predicted"/>
<keyword evidence="6" id="KW-1185">Reference proteome</keyword>
<keyword evidence="2" id="KW-0547">Nucleotide-binding</keyword>
<dbReference type="Gene3D" id="3.40.50.300">
    <property type="entry name" value="P-loop containing nucleotide triphosphate hydrolases"/>
    <property type="match status" value="1"/>
</dbReference>
<evidence type="ECO:0000256" key="2">
    <source>
        <dbReference type="ARBA" id="ARBA00022741"/>
    </source>
</evidence>
<keyword evidence="1" id="KW-0813">Transport</keyword>
<comment type="caution">
    <text evidence="5">The sequence shown here is derived from an EMBL/GenBank/DDBJ whole genome shotgun (WGS) entry which is preliminary data.</text>
</comment>
<reference evidence="5 6" key="1">
    <citation type="journal article" date="2015" name="Genome Announc.">
        <title>Expanding the biotechnology potential of lactobacilli through comparative genomics of 213 strains and associated genera.</title>
        <authorList>
            <person name="Sun Z."/>
            <person name="Harris H.M."/>
            <person name="McCann A."/>
            <person name="Guo C."/>
            <person name="Argimon S."/>
            <person name="Zhang W."/>
            <person name="Yang X."/>
            <person name="Jeffery I.B."/>
            <person name="Cooney J.C."/>
            <person name="Kagawa T.F."/>
            <person name="Liu W."/>
            <person name="Song Y."/>
            <person name="Salvetti E."/>
            <person name="Wrobel A."/>
            <person name="Rasinkangas P."/>
            <person name="Parkhill J."/>
            <person name="Rea M.C."/>
            <person name="O'Sullivan O."/>
            <person name="Ritari J."/>
            <person name="Douillard F.P."/>
            <person name="Paul Ross R."/>
            <person name="Yang R."/>
            <person name="Briner A.E."/>
            <person name="Felis G.E."/>
            <person name="de Vos W.M."/>
            <person name="Barrangou R."/>
            <person name="Klaenhammer T.R."/>
            <person name="Caufield P.W."/>
            <person name="Cui Y."/>
            <person name="Zhang H."/>
            <person name="O'Toole P.W."/>
        </authorList>
    </citation>
    <scope>NUCLEOTIDE SEQUENCE [LARGE SCALE GENOMIC DNA]</scope>
    <source>
        <strain evidence="5 6">DSM 16634</strain>
    </source>
</reference>
<dbReference type="AlphaFoldDB" id="A0A0R1TVN9"/>
<dbReference type="PANTHER" id="PTHR42711:SF13">
    <property type="entry name" value="ABC TRANSPORTER, ATP-BINDING PROTEIN"/>
    <property type="match status" value="1"/>
</dbReference>
<evidence type="ECO:0000256" key="3">
    <source>
        <dbReference type="ARBA" id="ARBA00022840"/>
    </source>
</evidence>
<dbReference type="InterPro" id="IPR050763">
    <property type="entry name" value="ABC_transporter_ATP-binding"/>
</dbReference>